<dbReference type="InterPro" id="IPR001633">
    <property type="entry name" value="EAL_dom"/>
</dbReference>
<evidence type="ECO:0000259" key="4">
    <source>
        <dbReference type="PROSITE" id="PS50883"/>
    </source>
</evidence>
<dbReference type="PROSITE" id="PS50112">
    <property type="entry name" value="PAS"/>
    <property type="match status" value="1"/>
</dbReference>
<protein>
    <submittedName>
        <fullName evidence="6">Diguanylate cyclase</fullName>
    </submittedName>
</protein>
<dbReference type="NCBIfam" id="TIGR00229">
    <property type="entry name" value="sensory_box"/>
    <property type="match status" value="1"/>
</dbReference>
<dbReference type="GO" id="GO:0000160">
    <property type="term" value="P:phosphorelay signal transduction system"/>
    <property type="evidence" value="ECO:0007669"/>
    <property type="project" value="InterPro"/>
</dbReference>
<name>A0A212IWK2_9PROT</name>
<dbReference type="InterPro" id="IPR035965">
    <property type="entry name" value="PAS-like_dom_sf"/>
</dbReference>
<dbReference type="Pfam" id="PF00072">
    <property type="entry name" value="Response_reg"/>
    <property type="match status" value="1"/>
</dbReference>
<dbReference type="GO" id="GO:0006355">
    <property type="term" value="P:regulation of DNA-templated transcription"/>
    <property type="evidence" value="ECO:0007669"/>
    <property type="project" value="InterPro"/>
</dbReference>
<dbReference type="PROSITE" id="PS50110">
    <property type="entry name" value="RESPONSE_REGULATORY"/>
    <property type="match status" value="1"/>
</dbReference>
<evidence type="ECO:0000259" key="3">
    <source>
        <dbReference type="PROSITE" id="PS50112"/>
    </source>
</evidence>
<dbReference type="Pfam" id="PF00990">
    <property type="entry name" value="GGDEF"/>
    <property type="match status" value="1"/>
</dbReference>
<dbReference type="InterPro" id="IPR043128">
    <property type="entry name" value="Rev_trsase/Diguanyl_cyclase"/>
</dbReference>
<gene>
    <name evidence="6" type="ORF">KL86APRO_10140</name>
</gene>
<dbReference type="PROSITE" id="PS50887">
    <property type="entry name" value="GGDEF"/>
    <property type="match status" value="1"/>
</dbReference>
<proteinExistence type="predicted"/>
<dbReference type="Gene3D" id="3.40.50.2300">
    <property type="match status" value="1"/>
</dbReference>
<feature type="modified residue" description="4-aspartylphosphate" evidence="1">
    <location>
        <position position="66"/>
    </location>
</feature>
<dbReference type="CDD" id="cd01948">
    <property type="entry name" value="EAL"/>
    <property type="match status" value="1"/>
</dbReference>
<accession>A0A212IWK2</accession>
<dbReference type="CDD" id="cd00156">
    <property type="entry name" value="REC"/>
    <property type="match status" value="1"/>
</dbReference>
<dbReference type="SMART" id="SM00448">
    <property type="entry name" value="REC"/>
    <property type="match status" value="1"/>
</dbReference>
<dbReference type="SUPFAM" id="SSF141868">
    <property type="entry name" value="EAL domain-like"/>
    <property type="match status" value="1"/>
</dbReference>
<keyword evidence="1" id="KW-0597">Phosphoprotein</keyword>
<organism evidence="6">
    <name type="scientific">uncultured Alphaproteobacteria bacterium</name>
    <dbReference type="NCBI Taxonomy" id="91750"/>
    <lineage>
        <taxon>Bacteria</taxon>
        <taxon>Pseudomonadati</taxon>
        <taxon>Pseudomonadota</taxon>
        <taxon>Alphaproteobacteria</taxon>
        <taxon>environmental samples</taxon>
    </lineage>
</organism>
<reference evidence="6" key="1">
    <citation type="submission" date="2016-04" db="EMBL/GenBank/DDBJ databases">
        <authorList>
            <person name="Evans L.H."/>
            <person name="Alamgir A."/>
            <person name="Owens N."/>
            <person name="Weber N.D."/>
            <person name="Virtaneva K."/>
            <person name="Barbian K."/>
            <person name="Babar A."/>
            <person name="Rosenke K."/>
        </authorList>
    </citation>
    <scope>NUCLEOTIDE SEQUENCE</scope>
    <source>
        <strain evidence="6">86</strain>
    </source>
</reference>
<dbReference type="PROSITE" id="PS50883">
    <property type="entry name" value="EAL"/>
    <property type="match status" value="1"/>
</dbReference>
<dbReference type="InterPro" id="IPR000160">
    <property type="entry name" value="GGDEF_dom"/>
</dbReference>
<dbReference type="Gene3D" id="3.30.70.270">
    <property type="match status" value="1"/>
</dbReference>
<feature type="domain" description="Response regulatory" evidence="2">
    <location>
        <begin position="16"/>
        <end position="131"/>
    </location>
</feature>
<evidence type="ECO:0000259" key="2">
    <source>
        <dbReference type="PROSITE" id="PS50110"/>
    </source>
</evidence>
<dbReference type="Gene3D" id="3.30.450.20">
    <property type="entry name" value="PAS domain"/>
    <property type="match status" value="2"/>
</dbReference>
<dbReference type="NCBIfam" id="TIGR00254">
    <property type="entry name" value="GGDEF"/>
    <property type="match status" value="1"/>
</dbReference>
<feature type="domain" description="EAL" evidence="4">
    <location>
        <begin position="781"/>
        <end position="1035"/>
    </location>
</feature>
<dbReference type="InterPro" id="IPR001789">
    <property type="entry name" value="Sig_transdc_resp-reg_receiver"/>
</dbReference>
<dbReference type="Pfam" id="PF00563">
    <property type="entry name" value="EAL"/>
    <property type="match status" value="1"/>
</dbReference>
<dbReference type="Gene3D" id="3.20.20.450">
    <property type="entry name" value="EAL domain"/>
    <property type="match status" value="1"/>
</dbReference>
<dbReference type="EMBL" id="FLUO01000001">
    <property type="protein sequence ID" value="SBV91554.1"/>
    <property type="molecule type" value="Genomic_DNA"/>
</dbReference>
<dbReference type="SUPFAM" id="SSF55785">
    <property type="entry name" value="PYP-like sensor domain (PAS domain)"/>
    <property type="match status" value="3"/>
</dbReference>
<dbReference type="InterPro" id="IPR011006">
    <property type="entry name" value="CheY-like_superfamily"/>
</dbReference>
<dbReference type="InterPro" id="IPR000014">
    <property type="entry name" value="PAS"/>
</dbReference>
<dbReference type="InterPro" id="IPR035919">
    <property type="entry name" value="EAL_sf"/>
</dbReference>
<dbReference type="InterPro" id="IPR029787">
    <property type="entry name" value="Nucleotide_cyclase"/>
</dbReference>
<dbReference type="InterPro" id="IPR052155">
    <property type="entry name" value="Biofilm_reg_signaling"/>
</dbReference>
<dbReference type="SUPFAM" id="SSF55073">
    <property type="entry name" value="Nucleotide cyclase"/>
    <property type="match status" value="1"/>
</dbReference>
<feature type="domain" description="PAS" evidence="3">
    <location>
        <begin position="477"/>
        <end position="530"/>
    </location>
</feature>
<dbReference type="SMART" id="SM00052">
    <property type="entry name" value="EAL"/>
    <property type="match status" value="1"/>
</dbReference>
<dbReference type="SUPFAM" id="SSF52172">
    <property type="entry name" value="CheY-like"/>
    <property type="match status" value="1"/>
</dbReference>
<evidence type="ECO:0000259" key="5">
    <source>
        <dbReference type="PROSITE" id="PS50887"/>
    </source>
</evidence>
<feature type="domain" description="GGDEF" evidence="5">
    <location>
        <begin position="638"/>
        <end position="772"/>
    </location>
</feature>
<dbReference type="Pfam" id="PF08448">
    <property type="entry name" value="PAS_4"/>
    <property type="match status" value="1"/>
</dbReference>
<dbReference type="PANTHER" id="PTHR44757">
    <property type="entry name" value="DIGUANYLATE CYCLASE DGCP"/>
    <property type="match status" value="1"/>
</dbReference>
<evidence type="ECO:0000256" key="1">
    <source>
        <dbReference type="PROSITE-ProRule" id="PRU00169"/>
    </source>
</evidence>
<dbReference type="AlphaFoldDB" id="A0A212IWK2"/>
<dbReference type="Pfam" id="PF00989">
    <property type="entry name" value="PAS"/>
    <property type="match status" value="1"/>
</dbReference>
<sequence length="1039" mass="112837">MHAAEEHLLKGPTPRRVLLVEDDSAHARLTTLQLADAGFAETDRADTLAGALDRLRTRTYDAILLDLGLPDAQGLEGLRHVLAATADAPVLVLTSADDDDQATRAVRMGAQDFLVKGQVDARRLRRAISYGVERKRLLRGSLSASMFENLLNLSRNAVLALNPAIEDGGRCWRVLLANPPCEAVFGRPRREIEGARLDAVLVPAVARELAALLEPVLEGGGQRQQIRVGEGAAARWMMVDALPFSGKVAVIMTDVTQMKRREEQLRAAQERAQKALDEKVGLLHALEQKVPSALRRMLGRIDSAAAAVGEASPAKADLTGARAEVAALASAVDALASQRQSAGFAYLGANYLSVLEISPDLAAVVRAGDGAVMFVNRVGREVLDIGENQPLSALSFFDFVPDDYSVLFESGMAALRGEATRVPMHLARADGQLIDVELMVADCPADGIEDWAGEDLVLVSAVDTTRRNRASRRIIAREEQLRKIMDNVADAIVVVDEDGRIETLNRATETTFGIPSRDLVGTNVGRLLGPARGLDGPALSGLATFLRGGVPARITGWRRHFGRRGRDELFPIELAVRDLNLGERHLFIGLIRDISERVAYEEDIVRMATHDLLTGLANRTHFQDVLGMVLAAARETGNRVALMFFDLNRFKAINDSYGHLVGDRVLTVFAKRLTASLGQRARLLARLSADEFVAILDKTGGEAELLPIAGAVTDAVKVPVIVDNHDIRLSCSVGIAEYPDAGPHTEALVRGAEFAVRTAKARGRDSVQVYDESLSASLVYRQRLETALVTAVEADELQVYYQPKIDLQKGGIVGAEALIRWFHPELGLVSPVAFIPIAEETGQIRDIGEWVLRRVCQDQAARARSGAAVVPVAVNLSAVQFRDANLDRALRGILEEFDLPPKLLELELTESALVEDIDQTVETLSRLKGLGLSIAIDDFGSGYSSFGYLTRFPIDSLKIDRAFVCNIPANRDDMTVTKAIIGMAKALDLMLVAEGVETVEQARFLKDQGCDMAQGYLYSRPVPLGGFQRLLDDGVPRLA</sequence>
<dbReference type="InterPro" id="IPR013656">
    <property type="entry name" value="PAS_4"/>
</dbReference>
<evidence type="ECO:0000313" key="6">
    <source>
        <dbReference type="EMBL" id="SBV91554.1"/>
    </source>
</evidence>
<dbReference type="SMART" id="SM00267">
    <property type="entry name" value="GGDEF"/>
    <property type="match status" value="1"/>
</dbReference>
<dbReference type="PANTHER" id="PTHR44757:SF2">
    <property type="entry name" value="BIOFILM ARCHITECTURE MAINTENANCE PROTEIN MBAA"/>
    <property type="match status" value="1"/>
</dbReference>
<dbReference type="SMART" id="SM00091">
    <property type="entry name" value="PAS"/>
    <property type="match status" value="3"/>
</dbReference>
<dbReference type="CDD" id="cd00130">
    <property type="entry name" value="PAS"/>
    <property type="match status" value="1"/>
</dbReference>
<dbReference type="InterPro" id="IPR013767">
    <property type="entry name" value="PAS_fold"/>
</dbReference>
<dbReference type="CDD" id="cd01949">
    <property type="entry name" value="GGDEF"/>
    <property type="match status" value="1"/>
</dbReference>